<evidence type="ECO:0000313" key="2">
    <source>
        <dbReference type="EMBL" id="MFF9886756.1"/>
    </source>
</evidence>
<accession>A0ABW6Z6H9</accession>
<reference evidence="2 3" key="1">
    <citation type="submission" date="2024-10" db="EMBL/GenBank/DDBJ databases">
        <title>The Natural Products Discovery Center: Release of the First 8490 Sequenced Strains for Exploring Actinobacteria Biosynthetic Diversity.</title>
        <authorList>
            <person name="Kalkreuter E."/>
            <person name="Kautsar S.A."/>
            <person name="Yang D."/>
            <person name="Bader C.D."/>
            <person name="Teijaro C.N."/>
            <person name="Fluegel L."/>
            <person name="Davis C.M."/>
            <person name="Simpson J.R."/>
            <person name="Lauterbach L."/>
            <person name="Steele A.D."/>
            <person name="Gui C."/>
            <person name="Meng S."/>
            <person name="Li G."/>
            <person name="Viehrig K."/>
            <person name="Ye F."/>
            <person name="Su P."/>
            <person name="Kiefer A.F."/>
            <person name="Nichols A."/>
            <person name="Cepeda A.J."/>
            <person name="Yan W."/>
            <person name="Fan B."/>
            <person name="Jiang Y."/>
            <person name="Adhikari A."/>
            <person name="Zheng C.-J."/>
            <person name="Schuster L."/>
            <person name="Cowan T.M."/>
            <person name="Smanski M.J."/>
            <person name="Chevrette M.G."/>
            <person name="De Carvalho L.P.S."/>
            <person name="Shen B."/>
        </authorList>
    </citation>
    <scope>NUCLEOTIDE SEQUENCE [LARGE SCALE GENOMIC DNA]</scope>
    <source>
        <strain evidence="2 3">NPDC013366</strain>
    </source>
</reference>
<evidence type="ECO:0000256" key="1">
    <source>
        <dbReference type="SAM" id="MobiDB-lite"/>
    </source>
</evidence>
<name>A0ABW6Z6H9_9ACTN</name>
<dbReference type="EMBL" id="JBICBM010000023">
    <property type="protein sequence ID" value="MFF9886756.1"/>
    <property type="molecule type" value="Genomic_DNA"/>
</dbReference>
<proteinExistence type="predicted"/>
<comment type="caution">
    <text evidence="2">The sequence shown here is derived from an EMBL/GenBank/DDBJ whole genome shotgun (WGS) entry which is preliminary data.</text>
</comment>
<protein>
    <submittedName>
        <fullName evidence="2">Uncharacterized protein</fullName>
    </submittedName>
</protein>
<feature type="region of interest" description="Disordered" evidence="1">
    <location>
        <begin position="1"/>
        <end position="43"/>
    </location>
</feature>
<gene>
    <name evidence="2" type="ORF">ACF1HC_34985</name>
</gene>
<organism evidence="2 3">
    <name type="scientific">Streptomyces eurythermus</name>
    <dbReference type="NCBI Taxonomy" id="42237"/>
    <lineage>
        <taxon>Bacteria</taxon>
        <taxon>Bacillati</taxon>
        <taxon>Actinomycetota</taxon>
        <taxon>Actinomycetes</taxon>
        <taxon>Kitasatosporales</taxon>
        <taxon>Streptomycetaceae</taxon>
        <taxon>Streptomyces</taxon>
    </lineage>
</organism>
<sequence>MNHEHGELDAGDPGEAGGPLNAPALRLAGEEDDPDPHIVRGID</sequence>
<dbReference type="Proteomes" id="UP001603418">
    <property type="component" value="Unassembled WGS sequence"/>
</dbReference>
<evidence type="ECO:0000313" key="3">
    <source>
        <dbReference type="Proteomes" id="UP001603418"/>
    </source>
</evidence>
<dbReference type="RefSeq" id="WP_267925348.1">
    <property type="nucleotide sequence ID" value="NZ_BMSK01000011.1"/>
</dbReference>
<keyword evidence="3" id="KW-1185">Reference proteome</keyword>
<dbReference type="GeneID" id="95748427"/>